<dbReference type="Proteomes" id="UP000027195">
    <property type="component" value="Unassembled WGS sequence"/>
</dbReference>
<feature type="compositionally biased region" description="Polar residues" evidence="1">
    <location>
        <begin position="1"/>
        <end position="10"/>
    </location>
</feature>
<dbReference type="EMBL" id="KL198056">
    <property type="protein sequence ID" value="KDQ11721.1"/>
    <property type="molecule type" value="Genomic_DNA"/>
</dbReference>
<evidence type="ECO:0000313" key="3">
    <source>
        <dbReference type="Proteomes" id="UP000027195"/>
    </source>
</evidence>
<dbReference type="InParanoid" id="A0A067MJH4"/>
<name>A0A067MJH4_BOTB1</name>
<accession>A0A067MJH4</accession>
<feature type="compositionally biased region" description="Basic and acidic residues" evidence="1">
    <location>
        <begin position="69"/>
        <end position="80"/>
    </location>
</feature>
<evidence type="ECO:0000313" key="2">
    <source>
        <dbReference type="EMBL" id="KDQ11721.1"/>
    </source>
</evidence>
<keyword evidence="3" id="KW-1185">Reference proteome</keyword>
<dbReference type="HOGENOM" id="CLU_966404_0_0_1"/>
<reference evidence="3" key="1">
    <citation type="journal article" date="2014" name="Proc. Natl. Acad. Sci. U.S.A.">
        <title>Extensive sampling of basidiomycete genomes demonstrates inadequacy of the white-rot/brown-rot paradigm for wood decay fungi.</title>
        <authorList>
            <person name="Riley R."/>
            <person name="Salamov A.A."/>
            <person name="Brown D.W."/>
            <person name="Nagy L.G."/>
            <person name="Floudas D."/>
            <person name="Held B.W."/>
            <person name="Levasseur A."/>
            <person name="Lombard V."/>
            <person name="Morin E."/>
            <person name="Otillar R."/>
            <person name="Lindquist E.A."/>
            <person name="Sun H."/>
            <person name="LaButti K.M."/>
            <person name="Schmutz J."/>
            <person name="Jabbour D."/>
            <person name="Luo H."/>
            <person name="Baker S.E."/>
            <person name="Pisabarro A.G."/>
            <person name="Walton J.D."/>
            <person name="Blanchette R.A."/>
            <person name="Henrissat B."/>
            <person name="Martin F."/>
            <person name="Cullen D."/>
            <person name="Hibbett D.S."/>
            <person name="Grigoriev I.V."/>
        </authorList>
    </citation>
    <scope>NUCLEOTIDE SEQUENCE [LARGE SCALE GENOMIC DNA]</scope>
    <source>
        <strain evidence="3">FD-172 SS1</strain>
    </source>
</reference>
<evidence type="ECO:0000256" key="1">
    <source>
        <dbReference type="SAM" id="MobiDB-lite"/>
    </source>
</evidence>
<gene>
    <name evidence="2" type="ORF">BOTBODRAFT_177108</name>
</gene>
<dbReference type="AlphaFoldDB" id="A0A067MJH4"/>
<feature type="compositionally biased region" description="Acidic residues" evidence="1">
    <location>
        <begin position="84"/>
        <end position="98"/>
    </location>
</feature>
<protein>
    <submittedName>
        <fullName evidence="2">Uncharacterized protein</fullName>
    </submittedName>
</protein>
<sequence length="288" mass="30513">MSSNNRNLSTMAMGTKRGAKGKGATLVKHAKQSNPTANGGISAKGKTHQSLPRGAKGKAKAQRIAASQDHQDLSDGKGSGDDYMPVDEEESEDEGGIEMVYSDEEIQEMPPPLSNGQASIRPSQANIVRPSRSFQTPSLDCQAAPSTSYHYSGVSSEIPPFALDPALANLGMPTPEAQFDPATVPTITPAPNHGPSNAPAPQPGKVVKQTLSKPALDLLLAKAGQFLATKYQHEKSMAETKLACAEAKHRSLMKKAEMLTTMDGLASRGWSKEEILHYLGLASKTPQG</sequence>
<feature type="region of interest" description="Disordered" evidence="1">
    <location>
        <begin position="1"/>
        <end position="98"/>
    </location>
</feature>
<proteinExistence type="predicted"/>
<organism evidence="2 3">
    <name type="scientific">Botryobasidium botryosum (strain FD-172 SS1)</name>
    <dbReference type="NCBI Taxonomy" id="930990"/>
    <lineage>
        <taxon>Eukaryota</taxon>
        <taxon>Fungi</taxon>
        <taxon>Dikarya</taxon>
        <taxon>Basidiomycota</taxon>
        <taxon>Agaricomycotina</taxon>
        <taxon>Agaricomycetes</taxon>
        <taxon>Cantharellales</taxon>
        <taxon>Botryobasidiaceae</taxon>
        <taxon>Botryobasidium</taxon>
    </lineage>
</organism>